<dbReference type="OrthoDB" id="73726at2759"/>
<dbReference type="Proteomes" id="UP000332933">
    <property type="component" value="Unassembled WGS sequence"/>
</dbReference>
<accession>A0A485K1K4</accession>
<evidence type="ECO:0000313" key="3">
    <source>
        <dbReference type="Proteomes" id="UP000332933"/>
    </source>
</evidence>
<gene>
    <name evidence="2" type="primary">Aste57867_36</name>
    <name evidence="1" type="ORF">As57867_000036</name>
    <name evidence="2" type="ORF">ASTE57867_36</name>
</gene>
<name>A0A485K1K4_9STRA</name>
<dbReference type="EMBL" id="VJMH01000002">
    <property type="protein sequence ID" value="KAF0720757.1"/>
    <property type="molecule type" value="Genomic_DNA"/>
</dbReference>
<dbReference type="PANTHER" id="PTHR31827">
    <property type="entry name" value="EMB|CAB89363.1"/>
    <property type="match status" value="1"/>
</dbReference>
<dbReference type="PANTHER" id="PTHR31827:SF1">
    <property type="entry name" value="EMB|CAB89363.1"/>
    <property type="match status" value="1"/>
</dbReference>
<sequence length="224" mass="25077">MTTLVPRIALATIEEHAPTKIDDSTCFFKDCDNPVAPKSWKCAFHRNRGRCHMQPCRNQVYARNLCVRHGGKRRCAAFGCSRNVRLGEFCSRHGDLTAPKKLCSTSGCTNVAHKLHRCVRHGGGRQCLVNGCKTHARTGGYCCRHGTTKLFEFGTSARNEHQWIDWTASPLIASCNQQGEMSQETRVHDDIGNLDLTFLHTLCFPTDGDVDNIVIDMGESLWQL</sequence>
<evidence type="ECO:0000313" key="1">
    <source>
        <dbReference type="EMBL" id="KAF0720757.1"/>
    </source>
</evidence>
<protein>
    <submittedName>
        <fullName evidence="2">Aste57867_36 protein</fullName>
    </submittedName>
</protein>
<keyword evidence="3" id="KW-1185">Reference proteome</keyword>
<reference evidence="1" key="2">
    <citation type="submission" date="2019-06" db="EMBL/GenBank/DDBJ databases">
        <title>Genomics analysis of Aphanomyces spp. identifies a new class of oomycete effector associated with host adaptation.</title>
        <authorList>
            <person name="Gaulin E."/>
        </authorList>
    </citation>
    <scope>NUCLEOTIDE SEQUENCE</scope>
    <source>
        <strain evidence="1">CBS 578.67</strain>
    </source>
</reference>
<evidence type="ECO:0000313" key="2">
    <source>
        <dbReference type="EMBL" id="VFT77262.1"/>
    </source>
</evidence>
<reference evidence="2 3" key="1">
    <citation type="submission" date="2019-03" db="EMBL/GenBank/DDBJ databases">
        <authorList>
            <person name="Gaulin E."/>
            <person name="Dumas B."/>
        </authorList>
    </citation>
    <scope>NUCLEOTIDE SEQUENCE [LARGE SCALE GENOMIC DNA]</scope>
    <source>
        <strain evidence="2">CBS 568.67</strain>
    </source>
</reference>
<organism evidence="2 3">
    <name type="scientific">Aphanomyces stellatus</name>
    <dbReference type="NCBI Taxonomy" id="120398"/>
    <lineage>
        <taxon>Eukaryota</taxon>
        <taxon>Sar</taxon>
        <taxon>Stramenopiles</taxon>
        <taxon>Oomycota</taxon>
        <taxon>Saprolegniomycetes</taxon>
        <taxon>Saprolegniales</taxon>
        <taxon>Verrucalvaceae</taxon>
        <taxon>Aphanomyces</taxon>
    </lineage>
</organism>
<dbReference type="EMBL" id="CAADRA010000002">
    <property type="protein sequence ID" value="VFT77262.1"/>
    <property type="molecule type" value="Genomic_DNA"/>
</dbReference>
<proteinExistence type="predicted"/>
<dbReference type="AlphaFoldDB" id="A0A485K1K4"/>